<dbReference type="GO" id="GO:0019843">
    <property type="term" value="F:rRNA binding"/>
    <property type="evidence" value="ECO:0007669"/>
    <property type="project" value="UniProtKB-KW"/>
</dbReference>
<evidence type="ECO:0000256" key="2">
    <source>
        <dbReference type="ARBA" id="ARBA00022730"/>
    </source>
</evidence>
<evidence type="ECO:0000313" key="7">
    <source>
        <dbReference type="EMBL" id="CAB4324713.1"/>
    </source>
</evidence>
<dbReference type="Pfam" id="PF01281">
    <property type="entry name" value="Ribosomal_L9_N"/>
    <property type="match status" value="1"/>
</dbReference>
<evidence type="ECO:0000256" key="3">
    <source>
        <dbReference type="ARBA" id="ARBA00022884"/>
    </source>
</evidence>
<reference evidence="7" key="1">
    <citation type="submission" date="2020-05" db="EMBL/GenBank/DDBJ databases">
        <authorList>
            <person name="Chiriac C."/>
            <person name="Salcher M."/>
            <person name="Ghai R."/>
            <person name="Kavagutti S V."/>
        </authorList>
    </citation>
    <scope>NUCLEOTIDE SEQUENCE</scope>
</reference>
<dbReference type="Gene3D" id="3.10.430.100">
    <property type="entry name" value="Ribosomal protein L9, C-terminal domain"/>
    <property type="match status" value="1"/>
</dbReference>
<dbReference type="EMBL" id="CAFBNC010000057">
    <property type="protein sequence ID" value="CAB4939649.1"/>
    <property type="molecule type" value="Genomic_DNA"/>
</dbReference>
<dbReference type="Gene3D" id="3.40.5.10">
    <property type="entry name" value="Ribosomal protein L9, N-terminal domain"/>
    <property type="match status" value="1"/>
</dbReference>
<keyword evidence="5" id="KW-0687">Ribonucleoprotein</keyword>
<dbReference type="InterPro" id="IPR036935">
    <property type="entry name" value="Ribosomal_bL9_N_sf"/>
</dbReference>
<dbReference type="GO" id="GO:1990904">
    <property type="term" value="C:ribonucleoprotein complex"/>
    <property type="evidence" value="ECO:0007669"/>
    <property type="project" value="UniProtKB-KW"/>
</dbReference>
<dbReference type="SUPFAM" id="SSF55658">
    <property type="entry name" value="L9 N-domain-like"/>
    <property type="match status" value="1"/>
</dbReference>
<feature type="domain" description="Ribosomal protein L9" evidence="6">
    <location>
        <begin position="13"/>
        <end position="40"/>
    </location>
</feature>
<dbReference type="InterPro" id="IPR000244">
    <property type="entry name" value="Ribosomal_bL9"/>
</dbReference>
<keyword evidence="2" id="KW-0699">rRNA-binding</keyword>
<dbReference type="NCBIfam" id="TIGR00158">
    <property type="entry name" value="L9"/>
    <property type="match status" value="1"/>
</dbReference>
<dbReference type="InterPro" id="IPR009027">
    <property type="entry name" value="Ribosomal_bL9/RNase_H1_N"/>
</dbReference>
<dbReference type="HAMAP" id="MF_00503">
    <property type="entry name" value="Ribosomal_bL9"/>
    <property type="match status" value="1"/>
</dbReference>
<gene>
    <name evidence="7" type="ORF">UFOPK1392_02489</name>
    <name evidence="8" type="ORF">UFOPK3733_01207</name>
</gene>
<keyword evidence="4" id="KW-0689">Ribosomal protein</keyword>
<dbReference type="InterPro" id="IPR036791">
    <property type="entry name" value="Ribosomal_bL9_C_sf"/>
</dbReference>
<evidence type="ECO:0000256" key="1">
    <source>
        <dbReference type="ARBA" id="ARBA00010605"/>
    </source>
</evidence>
<dbReference type="GO" id="GO:0003735">
    <property type="term" value="F:structural constituent of ribosome"/>
    <property type="evidence" value="ECO:0007669"/>
    <property type="project" value="InterPro"/>
</dbReference>
<dbReference type="Pfam" id="PF03948">
    <property type="entry name" value="Ribosomal_L9_C"/>
    <property type="match status" value="1"/>
</dbReference>
<evidence type="ECO:0000259" key="6">
    <source>
        <dbReference type="PROSITE" id="PS00651"/>
    </source>
</evidence>
<evidence type="ECO:0000256" key="5">
    <source>
        <dbReference type="ARBA" id="ARBA00023274"/>
    </source>
</evidence>
<dbReference type="EMBL" id="CAEMXZ010000201">
    <property type="protein sequence ID" value="CAB4324713.1"/>
    <property type="molecule type" value="Genomic_DNA"/>
</dbReference>
<accession>A0A6J5YG15</accession>
<dbReference type="SUPFAM" id="SSF55653">
    <property type="entry name" value="Ribosomal protein L9 C-domain"/>
    <property type="match status" value="1"/>
</dbReference>
<sequence>MKLLMRTDVEGVGKKGDIVEVADGFARNYLVPKGFAIAATKGVAAQAASMRKSRDLRDASDRSSAEEIAKVLVPAVIAVSARAGADGKLFGSVTVTEILDAVREQTRVELDRKHVHLDEPIKTVGTHSVPARLHADVQFQITIEVSPA</sequence>
<proteinExistence type="inferred from homology"/>
<keyword evidence="3" id="KW-0694">RNA-binding</keyword>
<dbReference type="AlphaFoldDB" id="A0A6J5YG15"/>
<name>A0A6J5YG15_9ZZZZ</name>
<dbReference type="InterPro" id="IPR020594">
    <property type="entry name" value="Ribosomal_bL9_bac/chp"/>
</dbReference>
<dbReference type="GO" id="GO:0006412">
    <property type="term" value="P:translation"/>
    <property type="evidence" value="ECO:0007669"/>
    <property type="project" value="InterPro"/>
</dbReference>
<dbReference type="GO" id="GO:0005840">
    <property type="term" value="C:ribosome"/>
    <property type="evidence" value="ECO:0007669"/>
    <property type="project" value="UniProtKB-KW"/>
</dbReference>
<comment type="similarity">
    <text evidence="1">Belongs to the bacterial ribosomal protein bL9 family.</text>
</comment>
<evidence type="ECO:0000256" key="4">
    <source>
        <dbReference type="ARBA" id="ARBA00022980"/>
    </source>
</evidence>
<dbReference type="PANTHER" id="PTHR21368">
    <property type="entry name" value="50S RIBOSOMAL PROTEIN L9"/>
    <property type="match status" value="1"/>
</dbReference>
<dbReference type="PROSITE" id="PS00651">
    <property type="entry name" value="RIBOSOMAL_L9"/>
    <property type="match status" value="1"/>
</dbReference>
<organism evidence="7">
    <name type="scientific">freshwater metagenome</name>
    <dbReference type="NCBI Taxonomy" id="449393"/>
    <lineage>
        <taxon>unclassified sequences</taxon>
        <taxon>metagenomes</taxon>
        <taxon>ecological metagenomes</taxon>
    </lineage>
</organism>
<dbReference type="InterPro" id="IPR020069">
    <property type="entry name" value="Ribosomal_bL9_C"/>
</dbReference>
<protein>
    <submittedName>
        <fullName evidence="7">Unannotated protein</fullName>
    </submittedName>
</protein>
<dbReference type="InterPro" id="IPR020070">
    <property type="entry name" value="Ribosomal_bL9_N"/>
</dbReference>
<evidence type="ECO:0000313" key="8">
    <source>
        <dbReference type="EMBL" id="CAB4939649.1"/>
    </source>
</evidence>